<dbReference type="KEGG" id="bgm:CAL15_09670"/>
<proteinExistence type="predicted"/>
<keyword evidence="2" id="KW-1185">Reference proteome</keyword>
<dbReference type="RefSeq" id="WP_086078399.1">
    <property type="nucleotide sequence ID" value="NZ_CP021111.1"/>
</dbReference>
<protein>
    <submittedName>
        <fullName evidence="1">Uncharacterized protein</fullName>
    </submittedName>
</protein>
<dbReference type="Proteomes" id="UP000194161">
    <property type="component" value="Chromosome"/>
</dbReference>
<dbReference type="EMBL" id="CP021111">
    <property type="protein sequence ID" value="ARP94633.1"/>
    <property type="molecule type" value="Genomic_DNA"/>
</dbReference>
<accession>A0A1W6ZB72</accession>
<evidence type="ECO:0000313" key="1">
    <source>
        <dbReference type="EMBL" id="ARP94633.1"/>
    </source>
</evidence>
<reference evidence="1 2" key="1">
    <citation type="submission" date="2017-05" db="EMBL/GenBank/DDBJ databases">
        <title>Complete and WGS of Bordetella genogroups.</title>
        <authorList>
            <person name="Spilker T."/>
            <person name="LiPuma J."/>
        </authorList>
    </citation>
    <scope>NUCLEOTIDE SEQUENCE [LARGE SCALE GENOMIC DNA]</scope>
    <source>
        <strain evidence="1 2">AU7206</strain>
    </source>
</reference>
<dbReference type="OrthoDB" id="8641564at2"/>
<dbReference type="AlphaFoldDB" id="A0A1W6ZB72"/>
<sequence>MIDTVRTDVRIAPAPVKNAGQSLARSRVRRLKRLGSDLGDAWREIMQGMQAAREDHPVISAYRPR</sequence>
<gene>
    <name evidence="1" type="ORF">CAL15_09670</name>
</gene>
<evidence type="ECO:0000313" key="2">
    <source>
        <dbReference type="Proteomes" id="UP000194161"/>
    </source>
</evidence>
<organism evidence="1 2">
    <name type="scientific">Bordetella genomosp. 13</name>
    <dbReference type="NCBI Taxonomy" id="463040"/>
    <lineage>
        <taxon>Bacteria</taxon>
        <taxon>Pseudomonadati</taxon>
        <taxon>Pseudomonadota</taxon>
        <taxon>Betaproteobacteria</taxon>
        <taxon>Burkholderiales</taxon>
        <taxon>Alcaligenaceae</taxon>
        <taxon>Bordetella</taxon>
    </lineage>
</organism>
<name>A0A1W6ZB72_9BORD</name>